<dbReference type="OrthoDB" id="3795413at2759"/>
<keyword evidence="1" id="KW-0175">Coiled coil</keyword>
<evidence type="ECO:0000313" key="3">
    <source>
        <dbReference type="Proteomes" id="UP000799770"/>
    </source>
</evidence>
<sequence length="361" mass="41325">MPPPVSSDVGAAHSKLLTLQGKLRAINDQKREIDRQREKLRLEALQLFEEYKPVEQDLLAEAERYAKAWGVQFGYTLCTKLPREIRDIIYEELIVSPNSITIDPVHDDDDDPWGGWGLPSWTDTPRPDNWSIRSRAPREQWQHLVCPEYYGPVMSHEILQTFYNCNNFNISIGDLGLLLTSDILQTSHLPLEYIRKLWINVTETSMLHRWNWRAPTTAAAADWDTFYPPLTDVEVTECPADPWPHETGKAAIIDVLSLVPNKQACEVAIVIRTGIHAIKHPLLVNLGGILFRLRDEGFTVEVLQRARKKGKKKRSVADGKCYKFPGSDWTSLFDMSREKWNEKVKTKTISVCAFCSSDCYC</sequence>
<evidence type="ECO:0000256" key="1">
    <source>
        <dbReference type="SAM" id="Coils"/>
    </source>
</evidence>
<reference evidence="2" key="1">
    <citation type="journal article" date="2020" name="Stud. Mycol.">
        <title>101 Dothideomycetes genomes: a test case for predicting lifestyles and emergence of pathogens.</title>
        <authorList>
            <person name="Haridas S."/>
            <person name="Albert R."/>
            <person name="Binder M."/>
            <person name="Bloem J."/>
            <person name="Labutti K."/>
            <person name="Salamov A."/>
            <person name="Andreopoulos B."/>
            <person name="Baker S."/>
            <person name="Barry K."/>
            <person name="Bills G."/>
            <person name="Bluhm B."/>
            <person name="Cannon C."/>
            <person name="Castanera R."/>
            <person name="Culley D."/>
            <person name="Daum C."/>
            <person name="Ezra D."/>
            <person name="Gonzalez J."/>
            <person name="Henrissat B."/>
            <person name="Kuo A."/>
            <person name="Liang C."/>
            <person name="Lipzen A."/>
            <person name="Lutzoni F."/>
            <person name="Magnuson J."/>
            <person name="Mondo S."/>
            <person name="Nolan M."/>
            <person name="Ohm R."/>
            <person name="Pangilinan J."/>
            <person name="Park H.-J."/>
            <person name="Ramirez L."/>
            <person name="Alfaro M."/>
            <person name="Sun H."/>
            <person name="Tritt A."/>
            <person name="Yoshinaga Y."/>
            <person name="Zwiers L.-H."/>
            <person name="Turgeon B."/>
            <person name="Goodwin S."/>
            <person name="Spatafora J."/>
            <person name="Crous P."/>
            <person name="Grigoriev I."/>
        </authorList>
    </citation>
    <scope>NUCLEOTIDE SEQUENCE</scope>
    <source>
        <strain evidence="2">CBS 627.86</strain>
    </source>
</reference>
<gene>
    <name evidence="2" type="ORF">BDV96DRAFT_571423</name>
</gene>
<proteinExistence type="predicted"/>
<protein>
    <submittedName>
        <fullName evidence="2">Uncharacterized protein</fullName>
    </submittedName>
</protein>
<dbReference type="Proteomes" id="UP000799770">
    <property type="component" value="Unassembled WGS sequence"/>
</dbReference>
<accession>A0A6A5ZC09</accession>
<dbReference type="AlphaFoldDB" id="A0A6A5ZC09"/>
<keyword evidence="3" id="KW-1185">Reference proteome</keyword>
<evidence type="ECO:0000313" key="2">
    <source>
        <dbReference type="EMBL" id="KAF2117020.1"/>
    </source>
</evidence>
<dbReference type="EMBL" id="ML977319">
    <property type="protein sequence ID" value="KAF2117020.1"/>
    <property type="molecule type" value="Genomic_DNA"/>
</dbReference>
<name>A0A6A5ZC09_9PLEO</name>
<feature type="coiled-coil region" evidence="1">
    <location>
        <begin position="19"/>
        <end position="50"/>
    </location>
</feature>
<organism evidence="2 3">
    <name type="scientific">Lophiotrema nucula</name>
    <dbReference type="NCBI Taxonomy" id="690887"/>
    <lineage>
        <taxon>Eukaryota</taxon>
        <taxon>Fungi</taxon>
        <taxon>Dikarya</taxon>
        <taxon>Ascomycota</taxon>
        <taxon>Pezizomycotina</taxon>
        <taxon>Dothideomycetes</taxon>
        <taxon>Pleosporomycetidae</taxon>
        <taxon>Pleosporales</taxon>
        <taxon>Lophiotremataceae</taxon>
        <taxon>Lophiotrema</taxon>
    </lineage>
</organism>